<protein>
    <submittedName>
        <fullName evidence="1">Uncharacterized protein</fullName>
    </submittedName>
</protein>
<keyword evidence="2" id="KW-1185">Reference proteome</keyword>
<reference evidence="1" key="1">
    <citation type="submission" date="2011-09" db="EMBL/GenBank/DDBJ databases">
        <title>The permanent draft genome of Mucilaginibacter paludis DSM 18603.</title>
        <authorList>
            <consortium name="US DOE Joint Genome Institute (JGI-PGF)"/>
            <person name="Lucas S."/>
            <person name="Han J."/>
            <person name="Lapidus A."/>
            <person name="Bruce D."/>
            <person name="Goodwin L."/>
            <person name="Pitluck S."/>
            <person name="Peters L."/>
            <person name="Kyrpides N."/>
            <person name="Mavromatis K."/>
            <person name="Ivanova N."/>
            <person name="Mikhailova N."/>
            <person name="Held B."/>
            <person name="Detter J.C."/>
            <person name="Tapia R."/>
            <person name="Han C."/>
            <person name="Land M."/>
            <person name="Hauser L."/>
            <person name="Markowitz V."/>
            <person name="Cheng J.-F."/>
            <person name="Hugenholtz P."/>
            <person name="Woyke T."/>
            <person name="Wu D."/>
            <person name="Tindall B."/>
            <person name="Brambilla E."/>
            <person name="Klenk H.-P."/>
            <person name="Eisen J.A."/>
        </authorList>
    </citation>
    <scope>NUCLEOTIDE SEQUENCE [LARGE SCALE GENOMIC DNA]</scope>
    <source>
        <strain evidence="1">DSM 18603</strain>
    </source>
</reference>
<organism evidence="1 2">
    <name type="scientific">Mucilaginibacter paludis DSM 18603</name>
    <dbReference type="NCBI Taxonomy" id="714943"/>
    <lineage>
        <taxon>Bacteria</taxon>
        <taxon>Pseudomonadati</taxon>
        <taxon>Bacteroidota</taxon>
        <taxon>Sphingobacteriia</taxon>
        <taxon>Sphingobacteriales</taxon>
        <taxon>Sphingobacteriaceae</taxon>
        <taxon>Mucilaginibacter</taxon>
    </lineage>
</organism>
<proteinExistence type="predicted"/>
<dbReference type="AlphaFoldDB" id="H1YID7"/>
<sequence>MEKNHENEFSITILKPYPDRMKIITINQCKPIFIMLMLLACFKTNAQQGAIKLPIESGKTYSKVIVVKSEAQLQNGKATVNVTSTSTVSKSYKVDAGLNGNFNVTVVINKITDTISSGKDKFYFDSNKPVDSSSKLASSIAAIVGKAYVFQIDSSGVITSVNANNPILDVDTVFNFTGFEPEELSVGKKFPLISDVRSLKSTNVGQKWTVPTLTANGDNVTEFWLLSRSDTATTMAFSKTINSQSLNTHSTGSYVVDNKTGIIVERKIKDFTSGYQTFHNASYFATRNSIITENCSVVN</sequence>
<dbReference type="EMBL" id="CM001403">
    <property type="protein sequence ID" value="EHQ27550.1"/>
    <property type="molecule type" value="Genomic_DNA"/>
</dbReference>
<evidence type="ECO:0000313" key="1">
    <source>
        <dbReference type="EMBL" id="EHQ27550.1"/>
    </source>
</evidence>
<accession>H1YID7</accession>
<gene>
    <name evidence="1" type="ORF">Mucpa_3451</name>
</gene>
<dbReference type="HOGENOM" id="CLU_930058_0_0_10"/>
<name>H1YID7_9SPHI</name>
<dbReference type="Proteomes" id="UP000002774">
    <property type="component" value="Chromosome"/>
</dbReference>
<dbReference type="STRING" id="714943.Mucpa_3451"/>
<evidence type="ECO:0000313" key="2">
    <source>
        <dbReference type="Proteomes" id="UP000002774"/>
    </source>
</evidence>